<proteinExistence type="predicted"/>
<accession>A0A1D8A3Y9</accession>
<protein>
    <submittedName>
        <fullName evidence="1">Uncharacterized protein</fullName>
    </submittedName>
</protein>
<dbReference type="AlphaFoldDB" id="A0A1D8A3Y9"/>
<keyword evidence="2" id="KW-1185">Reference proteome</keyword>
<dbReference type="EMBL" id="CP017075">
    <property type="protein sequence ID" value="AOR76824.1"/>
    <property type="molecule type" value="Genomic_DNA"/>
</dbReference>
<dbReference type="Proteomes" id="UP000094626">
    <property type="component" value="Chromosome"/>
</dbReference>
<gene>
    <name evidence="1" type="ORF">BES08_08760</name>
</gene>
<evidence type="ECO:0000313" key="2">
    <source>
        <dbReference type="Proteomes" id="UP000094626"/>
    </source>
</evidence>
<organism evidence="1 2">
    <name type="scientific">Novosphingobium resinovorum</name>
    <dbReference type="NCBI Taxonomy" id="158500"/>
    <lineage>
        <taxon>Bacteria</taxon>
        <taxon>Pseudomonadati</taxon>
        <taxon>Pseudomonadota</taxon>
        <taxon>Alphaproteobacteria</taxon>
        <taxon>Sphingomonadales</taxon>
        <taxon>Sphingomonadaceae</taxon>
        <taxon>Novosphingobium</taxon>
    </lineage>
</organism>
<name>A0A1D8A3Y9_9SPHN</name>
<sequence>MLDHVGAGVVLEQPAGEHLVPRQLFLGRAALFDEDLDEGALFLRLFPGQRLLAGGDLHDEIAEAARFARLHHQVLRQVVALVEDAQRDHAVLVGRADLLAFRGLCRPGLHSGDGIRDAGVLRLGRRLTTAGRQDRQQRECCQSPPANHA</sequence>
<evidence type="ECO:0000313" key="1">
    <source>
        <dbReference type="EMBL" id="AOR76824.1"/>
    </source>
</evidence>
<reference evidence="2" key="1">
    <citation type="journal article" date="2017" name="J. Biotechnol.">
        <title>Complete genome sequence of Novosphingobium resinovorum SA1, a versatile xenobiotic-degrading bacterium capable of utilizing sulfanilic acid.</title>
        <authorList>
            <person name="Hegedus B."/>
            <person name="Kos P.B."/>
            <person name="Balint B."/>
            <person name="Maroti G."/>
            <person name="Gan H.M."/>
            <person name="Perei K."/>
            <person name="Rakhely G."/>
        </authorList>
    </citation>
    <scope>NUCLEOTIDE SEQUENCE [LARGE SCALE GENOMIC DNA]</scope>
    <source>
        <strain evidence="2">SA1</strain>
    </source>
</reference>
<dbReference type="KEGG" id="nre:BES08_08760"/>